<dbReference type="Proteomes" id="UP000266861">
    <property type="component" value="Unassembled WGS sequence"/>
</dbReference>
<reference evidence="1 2" key="1">
    <citation type="submission" date="2018-08" db="EMBL/GenBank/DDBJ databases">
        <title>Genome and evolution of the arbuscular mycorrhizal fungus Diversispora epigaea (formerly Glomus versiforme) and its bacterial endosymbionts.</title>
        <authorList>
            <person name="Sun X."/>
            <person name="Fei Z."/>
            <person name="Harrison M."/>
        </authorList>
    </citation>
    <scope>NUCLEOTIDE SEQUENCE [LARGE SCALE GENOMIC DNA]</scope>
    <source>
        <strain evidence="1 2">IT104</strain>
    </source>
</reference>
<accession>A0A397ICS2</accession>
<dbReference type="OrthoDB" id="2446774at2759"/>
<dbReference type="EMBL" id="PQFF01000246">
    <property type="protein sequence ID" value="RHZ70610.1"/>
    <property type="molecule type" value="Genomic_DNA"/>
</dbReference>
<organism evidence="1 2">
    <name type="scientific">Diversispora epigaea</name>
    <dbReference type="NCBI Taxonomy" id="1348612"/>
    <lineage>
        <taxon>Eukaryota</taxon>
        <taxon>Fungi</taxon>
        <taxon>Fungi incertae sedis</taxon>
        <taxon>Mucoromycota</taxon>
        <taxon>Glomeromycotina</taxon>
        <taxon>Glomeromycetes</taxon>
        <taxon>Diversisporales</taxon>
        <taxon>Diversisporaceae</taxon>
        <taxon>Diversispora</taxon>
    </lineage>
</organism>
<keyword evidence="2" id="KW-1185">Reference proteome</keyword>
<gene>
    <name evidence="1" type="ORF">Glove_269g11</name>
</gene>
<evidence type="ECO:0000313" key="2">
    <source>
        <dbReference type="Proteomes" id="UP000266861"/>
    </source>
</evidence>
<proteinExistence type="predicted"/>
<name>A0A397ICS2_9GLOM</name>
<protein>
    <submittedName>
        <fullName evidence="1">Uncharacterized protein</fullName>
    </submittedName>
</protein>
<evidence type="ECO:0000313" key="1">
    <source>
        <dbReference type="EMBL" id="RHZ70610.1"/>
    </source>
</evidence>
<sequence>MFLSAHKNIPPPPSLPSKRIICAQLETKTGSRMTKRSLVREIVVTHHDQLCRFTYEFLKYVFLLNSKKLMVLFDDLVTDKHELSKDIFAINTTFICRFIESLNSLISKFALEYSNRVRELVQQTEVSSYPPTFNSQQLEELKLYLHAKLFWDPEIAILGKKVEIFKFIRAKARNICVEKAIKIKNETINEIVNREIAKSEQDPEHESFYTIHLNRVKDCLDQIEHHK</sequence>
<dbReference type="AlphaFoldDB" id="A0A397ICS2"/>
<comment type="caution">
    <text evidence="1">The sequence shown here is derived from an EMBL/GenBank/DDBJ whole genome shotgun (WGS) entry which is preliminary data.</text>
</comment>